<evidence type="ECO:0000256" key="1">
    <source>
        <dbReference type="SAM" id="Phobius"/>
    </source>
</evidence>
<gene>
    <name evidence="2" type="ORF">PCON_08557</name>
</gene>
<reference evidence="2 3" key="1">
    <citation type="journal article" date="2013" name="PLoS Genet.">
        <title>The genome and development-dependent transcriptomes of Pyronema confluens: a window into fungal evolution.</title>
        <authorList>
            <person name="Traeger S."/>
            <person name="Altegoer F."/>
            <person name="Freitag M."/>
            <person name="Gabaldon T."/>
            <person name="Kempken F."/>
            <person name="Kumar A."/>
            <person name="Marcet-Houben M."/>
            <person name="Poggeler S."/>
            <person name="Stajich J.E."/>
            <person name="Nowrousian M."/>
        </authorList>
    </citation>
    <scope>NUCLEOTIDE SEQUENCE [LARGE SCALE GENOMIC DNA]</scope>
    <source>
        <strain evidence="3">CBS 100304</strain>
        <tissue evidence="2">Vegetative mycelium</tissue>
    </source>
</reference>
<dbReference type="AlphaFoldDB" id="U4LM01"/>
<accession>U4LM01</accession>
<organism evidence="2 3">
    <name type="scientific">Pyronema omphalodes (strain CBS 100304)</name>
    <name type="common">Pyronema confluens</name>
    <dbReference type="NCBI Taxonomy" id="1076935"/>
    <lineage>
        <taxon>Eukaryota</taxon>
        <taxon>Fungi</taxon>
        <taxon>Dikarya</taxon>
        <taxon>Ascomycota</taxon>
        <taxon>Pezizomycotina</taxon>
        <taxon>Pezizomycetes</taxon>
        <taxon>Pezizales</taxon>
        <taxon>Pyronemataceae</taxon>
        <taxon>Pyronema</taxon>
    </lineage>
</organism>
<sequence>MPIDNAQQLAVPMPMKNLDLNMHSSAVDGDSREIEKRTCESSIRRAFAAHYLLFVHLVIYITTFCAILFWLSGKAMRFNDNIVMEGVSFLRTSDILTIITAVLVVIRTVTARRLQFLLHDLIPHAGKVNIQADVMRRVDNGRIHPNWTLVSNVKRDVTKFEPDRWVNETMYLLPYLLHLISTANDVYRPQATNLEGYIKNVVQNAYSAIWVVLDATLNLNPDKYDPGKSTFMSDITFMMRARIKKQRLYAWLALNLLFTISGILHLLLERLSSRPIIVDTAAAALTTDVSRLLADPQIAKLKWRNMSYVTKEDVFGSEKELCSDNRIRLKLERLGDGFGLSRKLD</sequence>
<feature type="transmembrane region" description="Helical" evidence="1">
    <location>
        <begin position="51"/>
        <end position="72"/>
    </location>
</feature>
<protein>
    <submittedName>
        <fullName evidence="2">Uncharacterized protein</fullName>
    </submittedName>
</protein>
<dbReference type="OrthoDB" id="5378430at2759"/>
<keyword evidence="1" id="KW-0472">Membrane</keyword>
<dbReference type="EMBL" id="HF935439">
    <property type="protein sequence ID" value="CCX30360.1"/>
    <property type="molecule type" value="Genomic_DNA"/>
</dbReference>
<name>U4LM01_PYROM</name>
<proteinExistence type="predicted"/>
<feature type="transmembrane region" description="Helical" evidence="1">
    <location>
        <begin position="248"/>
        <end position="268"/>
    </location>
</feature>
<feature type="transmembrane region" description="Helical" evidence="1">
    <location>
        <begin position="92"/>
        <end position="110"/>
    </location>
</feature>
<dbReference type="Proteomes" id="UP000018144">
    <property type="component" value="Unassembled WGS sequence"/>
</dbReference>
<evidence type="ECO:0000313" key="3">
    <source>
        <dbReference type="Proteomes" id="UP000018144"/>
    </source>
</evidence>
<keyword evidence="1" id="KW-0812">Transmembrane</keyword>
<evidence type="ECO:0000313" key="2">
    <source>
        <dbReference type="EMBL" id="CCX30360.1"/>
    </source>
</evidence>
<dbReference type="STRING" id="1076935.U4LM01"/>
<keyword evidence="3" id="KW-1185">Reference proteome</keyword>
<keyword evidence="1" id="KW-1133">Transmembrane helix</keyword>